<dbReference type="OrthoDB" id="341578at2759"/>
<dbReference type="GO" id="GO:0004694">
    <property type="term" value="F:eukaryotic translation initiation factor 2alpha kinase activity"/>
    <property type="evidence" value="ECO:0007669"/>
    <property type="project" value="InterPro"/>
</dbReference>
<dbReference type="InterPro" id="IPR024435">
    <property type="entry name" value="HisRS-related_dom"/>
</dbReference>
<evidence type="ECO:0000256" key="3">
    <source>
        <dbReference type="ARBA" id="ARBA00022679"/>
    </source>
</evidence>
<accession>A0A166KP72</accession>
<evidence type="ECO:0000256" key="1">
    <source>
        <dbReference type="ARBA" id="ARBA00012513"/>
    </source>
</evidence>
<dbReference type="Gene3D" id="1.10.510.10">
    <property type="entry name" value="Transferase(Phosphotransferase) domain 1"/>
    <property type="match status" value="2"/>
</dbReference>
<feature type="binding site" evidence="11">
    <location>
        <begin position="601"/>
        <end position="609"/>
    </location>
    <ligand>
        <name>ATP</name>
        <dbReference type="ChEBI" id="CHEBI:30616"/>
    </ligand>
</feature>
<evidence type="ECO:0000259" key="15">
    <source>
        <dbReference type="PROSITE" id="PS50908"/>
    </source>
</evidence>
<comment type="catalytic activity">
    <reaction evidence="8">
        <text>L-threonyl-[protein] + ATP = O-phospho-L-threonyl-[protein] + ADP + H(+)</text>
        <dbReference type="Rhea" id="RHEA:46608"/>
        <dbReference type="Rhea" id="RHEA-COMP:11060"/>
        <dbReference type="Rhea" id="RHEA-COMP:11605"/>
        <dbReference type="ChEBI" id="CHEBI:15378"/>
        <dbReference type="ChEBI" id="CHEBI:30013"/>
        <dbReference type="ChEBI" id="CHEBI:30616"/>
        <dbReference type="ChEBI" id="CHEBI:61977"/>
        <dbReference type="ChEBI" id="CHEBI:456216"/>
        <dbReference type="EC" id="2.7.11.1"/>
    </reaction>
</comment>
<dbReference type="PROSITE" id="PS50908">
    <property type="entry name" value="RWD"/>
    <property type="match status" value="1"/>
</dbReference>
<dbReference type="GO" id="GO:0000077">
    <property type="term" value="P:DNA damage checkpoint signaling"/>
    <property type="evidence" value="ECO:0007669"/>
    <property type="project" value="InterPro"/>
</dbReference>
<dbReference type="PROSITE" id="PS50011">
    <property type="entry name" value="PROTEIN_KINASE_DOM"/>
    <property type="match status" value="2"/>
</dbReference>
<feature type="region of interest" description="Disordered" evidence="13">
    <location>
        <begin position="1495"/>
        <end position="1518"/>
    </location>
</feature>
<feature type="compositionally biased region" description="Acidic residues" evidence="13">
    <location>
        <begin position="675"/>
        <end position="693"/>
    </location>
</feature>
<comment type="catalytic activity">
    <reaction evidence="9">
        <text>L-seryl-[protein] + ATP = O-phospho-L-seryl-[protein] + ADP + H(+)</text>
        <dbReference type="Rhea" id="RHEA:17989"/>
        <dbReference type="Rhea" id="RHEA-COMP:9863"/>
        <dbReference type="Rhea" id="RHEA-COMP:11604"/>
        <dbReference type="ChEBI" id="CHEBI:15378"/>
        <dbReference type="ChEBI" id="CHEBI:29999"/>
        <dbReference type="ChEBI" id="CHEBI:30616"/>
        <dbReference type="ChEBI" id="CHEBI:83421"/>
        <dbReference type="ChEBI" id="CHEBI:456216"/>
        <dbReference type="EC" id="2.7.11.1"/>
    </reaction>
</comment>
<keyword evidence="5" id="KW-0418">Kinase</keyword>
<feature type="region of interest" description="Disordered" evidence="13">
    <location>
        <begin position="664"/>
        <end position="779"/>
    </location>
</feature>
<keyword evidence="3" id="KW-0808">Transferase</keyword>
<dbReference type="Pfam" id="PF12745">
    <property type="entry name" value="HGTP_anticodon2"/>
    <property type="match status" value="1"/>
</dbReference>
<feature type="region of interest" description="Disordered" evidence="13">
    <location>
        <begin position="184"/>
        <end position="228"/>
    </location>
</feature>
<keyword evidence="6 11" id="KW-0067">ATP-binding</keyword>
<dbReference type="InterPro" id="IPR011009">
    <property type="entry name" value="Kinase-like_dom_sf"/>
</dbReference>
<feature type="domain" description="RWD" evidence="15">
    <location>
        <begin position="10"/>
        <end position="143"/>
    </location>
</feature>
<evidence type="ECO:0000256" key="7">
    <source>
        <dbReference type="ARBA" id="ARBA00037982"/>
    </source>
</evidence>
<protein>
    <recommendedName>
        <fullName evidence="1">non-specific serine/threonine protein kinase</fullName>
        <ecNumber evidence="1">2.7.11.1</ecNumber>
    </recommendedName>
</protein>
<feature type="compositionally biased region" description="Low complexity" evidence="13">
    <location>
        <begin position="664"/>
        <end position="674"/>
    </location>
</feature>
<evidence type="ECO:0000256" key="8">
    <source>
        <dbReference type="ARBA" id="ARBA00047899"/>
    </source>
</evidence>
<feature type="compositionally biased region" description="Polar residues" evidence="13">
    <location>
        <begin position="197"/>
        <end position="219"/>
    </location>
</feature>
<evidence type="ECO:0000256" key="13">
    <source>
        <dbReference type="SAM" id="MobiDB-lite"/>
    </source>
</evidence>
<dbReference type="SMART" id="SM00591">
    <property type="entry name" value="RWD"/>
    <property type="match status" value="1"/>
</dbReference>
<dbReference type="Gene3D" id="3.30.200.20">
    <property type="entry name" value="Phosphorylase Kinase, domain 1"/>
    <property type="match status" value="1"/>
</dbReference>
<dbReference type="Proteomes" id="UP000076532">
    <property type="component" value="Unassembled WGS sequence"/>
</dbReference>
<dbReference type="Pfam" id="PF00069">
    <property type="entry name" value="Pkinase"/>
    <property type="match status" value="3"/>
</dbReference>
<evidence type="ECO:0000256" key="5">
    <source>
        <dbReference type="ARBA" id="ARBA00022777"/>
    </source>
</evidence>
<dbReference type="SUPFAM" id="SSF55681">
    <property type="entry name" value="Class II aaRS and biotin synthetases"/>
    <property type="match status" value="1"/>
</dbReference>
<organism evidence="16 17">
    <name type="scientific">Athelia psychrophila</name>
    <dbReference type="NCBI Taxonomy" id="1759441"/>
    <lineage>
        <taxon>Eukaryota</taxon>
        <taxon>Fungi</taxon>
        <taxon>Dikarya</taxon>
        <taxon>Basidiomycota</taxon>
        <taxon>Agaricomycotina</taxon>
        <taxon>Agaricomycetes</taxon>
        <taxon>Agaricomycetidae</taxon>
        <taxon>Atheliales</taxon>
        <taxon>Atheliaceae</taxon>
        <taxon>Athelia</taxon>
    </lineage>
</organism>
<evidence type="ECO:0000256" key="6">
    <source>
        <dbReference type="ARBA" id="ARBA00022840"/>
    </source>
</evidence>
<feature type="domain" description="Protein kinase" evidence="14">
    <location>
        <begin position="595"/>
        <end position="1005"/>
    </location>
</feature>
<dbReference type="Gene3D" id="3.10.110.10">
    <property type="entry name" value="Ubiquitin Conjugating Enzyme"/>
    <property type="match status" value="1"/>
</dbReference>
<feature type="active site" description="Proton acceptor" evidence="10">
    <location>
        <position position="850"/>
    </location>
</feature>
<dbReference type="InterPro" id="IPR000719">
    <property type="entry name" value="Prot_kinase_dom"/>
</dbReference>
<dbReference type="SUPFAM" id="SSF54495">
    <property type="entry name" value="UBC-like"/>
    <property type="match status" value="1"/>
</dbReference>
<dbReference type="PIRSF" id="PIRSF000660">
    <property type="entry name" value="Ser/Thr_PK_GCN2"/>
    <property type="match status" value="1"/>
</dbReference>
<dbReference type="GO" id="GO:0005524">
    <property type="term" value="F:ATP binding"/>
    <property type="evidence" value="ECO:0007669"/>
    <property type="project" value="UniProtKB-UniRule"/>
</dbReference>
<name>A0A166KP72_9AGAM</name>
<dbReference type="InterPro" id="IPR017441">
    <property type="entry name" value="Protein_kinase_ATP_BS"/>
</dbReference>
<dbReference type="PANTHER" id="PTHR11042">
    <property type="entry name" value="EUKARYOTIC TRANSLATION INITIATION FACTOR 2-ALPHA KINASE EIF2-ALPHA KINASE -RELATED"/>
    <property type="match status" value="1"/>
</dbReference>
<feature type="domain" description="Protein kinase" evidence="14">
    <location>
        <begin position="239"/>
        <end position="537"/>
    </location>
</feature>
<evidence type="ECO:0000256" key="4">
    <source>
        <dbReference type="ARBA" id="ARBA00022741"/>
    </source>
</evidence>
<evidence type="ECO:0000313" key="17">
    <source>
        <dbReference type="Proteomes" id="UP000076532"/>
    </source>
</evidence>
<dbReference type="CDD" id="cd23823">
    <property type="entry name" value="RWD_GCN2"/>
    <property type="match status" value="1"/>
</dbReference>
<keyword evidence="2" id="KW-0723">Serine/threonine-protein kinase</keyword>
<evidence type="ECO:0000259" key="14">
    <source>
        <dbReference type="PROSITE" id="PS50011"/>
    </source>
</evidence>
<feature type="compositionally biased region" description="Low complexity" evidence="13">
    <location>
        <begin position="699"/>
        <end position="709"/>
    </location>
</feature>
<feature type="binding site" evidence="11">
    <location>
        <position position="624"/>
    </location>
    <ligand>
        <name>ATP</name>
        <dbReference type="ChEBI" id="CHEBI:30616"/>
    </ligand>
</feature>
<dbReference type="GO" id="GO:0005634">
    <property type="term" value="C:nucleus"/>
    <property type="evidence" value="ECO:0007669"/>
    <property type="project" value="TreeGrafter"/>
</dbReference>
<dbReference type="PROSITE" id="PS00107">
    <property type="entry name" value="PROTEIN_KINASE_ATP"/>
    <property type="match status" value="1"/>
</dbReference>
<dbReference type="Gene3D" id="3.30.930.10">
    <property type="entry name" value="Bira Bifunctional Protein, Domain 2"/>
    <property type="match status" value="1"/>
</dbReference>
<dbReference type="InterPro" id="IPR050339">
    <property type="entry name" value="CC_SR_Kinase"/>
</dbReference>
<keyword evidence="17" id="KW-1185">Reference proteome</keyword>
<dbReference type="SMART" id="SM00220">
    <property type="entry name" value="S_TKc"/>
    <property type="match status" value="1"/>
</dbReference>
<reference evidence="16 17" key="1">
    <citation type="journal article" date="2016" name="Mol. Biol. Evol.">
        <title>Comparative Genomics of Early-Diverging Mushroom-Forming Fungi Provides Insights into the Origins of Lignocellulose Decay Capabilities.</title>
        <authorList>
            <person name="Nagy L.G."/>
            <person name="Riley R."/>
            <person name="Tritt A."/>
            <person name="Adam C."/>
            <person name="Daum C."/>
            <person name="Floudas D."/>
            <person name="Sun H."/>
            <person name="Yadav J.S."/>
            <person name="Pangilinan J."/>
            <person name="Larsson K.H."/>
            <person name="Matsuura K."/>
            <person name="Barry K."/>
            <person name="Labutti K."/>
            <person name="Kuo R."/>
            <person name="Ohm R.A."/>
            <person name="Bhattacharya S.S."/>
            <person name="Shirouzu T."/>
            <person name="Yoshinaga Y."/>
            <person name="Martin F.M."/>
            <person name="Grigoriev I.V."/>
            <person name="Hibbett D.S."/>
        </authorList>
    </citation>
    <scope>NUCLEOTIDE SEQUENCE [LARGE SCALE GENOMIC DNA]</scope>
    <source>
        <strain evidence="16 17">CBS 109695</strain>
    </source>
</reference>
<dbReference type="InterPro" id="IPR008271">
    <property type="entry name" value="Ser/Thr_kinase_AS"/>
</dbReference>
<dbReference type="EMBL" id="KV417542">
    <property type="protein sequence ID" value="KZP22113.1"/>
    <property type="molecule type" value="Genomic_DNA"/>
</dbReference>
<feature type="compositionally biased region" description="Polar residues" evidence="13">
    <location>
        <begin position="1496"/>
        <end position="1518"/>
    </location>
</feature>
<dbReference type="GO" id="GO:1990625">
    <property type="term" value="P:negative regulation of cytoplasmic translational initiation in response to stress"/>
    <property type="evidence" value="ECO:0007669"/>
    <property type="project" value="TreeGrafter"/>
</dbReference>
<dbReference type="InterPro" id="IPR036621">
    <property type="entry name" value="Anticodon-bd_dom_sf"/>
</dbReference>
<dbReference type="GO" id="GO:0005829">
    <property type="term" value="C:cytosol"/>
    <property type="evidence" value="ECO:0007669"/>
    <property type="project" value="TreeGrafter"/>
</dbReference>
<evidence type="ECO:0000256" key="11">
    <source>
        <dbReference type="PIRSR" id="PIRSR000660-2"/>
    </source>
</evidence>
<keyword evidence="4 11" id="KW-0547">Nucleotide-binding</keyword>
<dbReference type="PROSITE" id="PS00108">
    <property type="entry name" value="PROTEIN_KINASE_ST"/>
    <property type="match status" value="1"/>
</dbReference>
<evidence type="ECO:0000256" key="10">
    <source>
        <dbReference type="PIRSR" id="PIRSR000660-1"/>
    </source>
</evidence>
<dbReference type="EC" id="2.7.11.1" evidence="1"/>
<dbReference type="InterPro" id="IPR006575">
    <property type="entry name" value="RWD_dom"/>
</dbReference>
<dbReference type="Pfam" id="PF05773">
    <property type="entry name" value="RWD"/>
    <property type="match status" value="1"/>
</dbReference>
<proteinExistence type="inferred from homology"/>
<dbReference type="PANTHER" id="PTHR11042:SF136">
    <property type="entry name" value="EIF-2-ALPHA KINASE GCN2"/>
    <property type="match status" value="1"/>
</dbReference>
<dbReference type="STRING" id="436010.A0A166KP72"/>
<feature type="binding site" evidence="12">
    <location>
        <position position="625"/>
    </location>
    <ligand>
        <name>ATP</name>
        <dbReference type="ChEBI" id="CHEBI:30616"/>
    </ligand>
</feature>
<evidence type="ECO:0000256" key="2">
    <source>
        <dbReference type="ARBA" id="ARBA00022527"/>
    </source>
</evidence>
<dbReference type="InterPro" id="IPR016135">
    <property type="entry name" value="UBQ-conjugating_enzyme/RWD"/>
</dbReference>
<evidence type="ECO:0000256" key="9">
    <source>
        <dbReference type="ARBA" id="ARBA00048679"/>
    </source>
</evidence>
<dbReference type="InterPro" id="IPR016255">
    <property type="entry name" value="Gcn2"/>
</dbReference>
<gene>
    <name evidence="16" type="ORF">FIBSPDRAFT_919432</name>
</gene>
<comment type="similarity">
    <text evidence="7">Belongs to the protein kinase superfamily. Ser/Thr protein kinase family. GCN2 subfamily.</text>
</comment>
<dbReference type="InterPro" id="IPR045864">
    <property type="entry name" value="aa-tRNA-synth_II/BPL/LPL"/>
</dbReference>
<dbReference type="Gene3D" id="3.40.50.800">
    <property type="entry name" value="Anticodon-binding domain"/>
    <property type="match status" value="1"/>
</dbReference>
<evidence type="ECO:0000256" key="12">
    <source>
        <dbReference type="PROSITE-ProRule" id="PRU10141"/>
    </source>
</evidence>
<sequence length="1640" mass="182755">MESAEELQHQEITALQSIYGEDFYESPPPRVWKGAVRQPEFIVKVRHPLPEHSEDIFYHLNVKYASYTPTLTFIFRLTLRERLPKTYPAVACPNFAIQKPIQGFNTDHVTRLGAAIHHESQKYRGSEMVFQIITFSQDWMEDHLVPVVEGPGSLATEMMQRASQVERERQFQLAAEAERQAHLAAQAAEEFREASKAQLQKQREQNSVAKNRQRSSSDATEMPEEGEEKAGADMIVEGFGQTVEFGGVSFSSVKLFHPRKESLGVTYLADPICDDPHVTLPLEVHITSFTSGYYGSNQGRKKLKQVEAEITQISKLSHPNLLRVLAVKLSVPFGNAGTAKLVILSEERPRLSLDDLLDDCETLKEHRALDYIGQCLAVISTIHSAGDIVHRGISTRCIGLTARDPSTQSHAPSKLVKIGKVGYQSRLLELHRSNSFGPSITSDIEAPIPDAWLSKDVIESPLLYTKSRDIHSLGIVLLQMLMGNDVMEQFPNGFQTALRASSISQELQQMIVNMLSPSKKAHATCPGLLQELAEVSFRKGITPQGRIRSQSMAIAIPGLPRTPRAGGSFQGSPVQEYFTTPLPSTTHASRWKEDWEELELLGKGAFGSVVKARNKIDSRIYAVKKIRLRATQSDSKIFREVNALSRLSHRFIVRYYTTWVETAESESNATSSDASETDSTDPDTDEHDTEEVDGMTSVPGSSPRTSRSGSTEDFHTPSSMELLAPPGFNGHFDIDLDDLDTKEHSGTQSSFPSIHFGGSVGSQTDDSDSDNSDNPFEDLFSKEDTSHIAFKRPRPEGVARMLYIQMEFVERQTLKERVAEGISEDEAWRLFQQILDALVHMSSLGILHRDIKLANIFIDGKGDCKVGDFGLATSSLAAVDPSDVSPTIAAPDADMTLEVGTMLYIAPEVQSKKRGPRNHTKADMYSLGVVFFEMNYHFTTGAERIAVIEDLRKPDIYFPMGWPSHLTRQKQIITSLLQHDPAHRPAAVELSQSSLLPMRLEDEYFKGALRIMTKFDSPHHQAVLSSLFSQPINSVRGFLYDADTEAPEYTSLNSIVHDRIAALFRLHGAVDMEPALLMPVTAAEAEQTHATFLDRHGEILALPDNALVPFARLAARSNIQRIKRYHILDIYKPNASTGHPKSSKAAVFDIITPDLDNGPVVSSAEILILLHNILTSFPNLADHYEIHISHSKIVDLALNRISAELRPVVMDVLSQSKSSASQKRSLLLKKGLLRSTADELEILSDVDEDVDAVMAKLERLSPTFFALINPAANEVRKAIEFAVTAKLTTPVYFHPLMGGQHHAHFKDGIRIEVVRRTRRQDILAAAGRYDDLISKHTPPKAKLENGSICAVGMQINLDKITIALAAFQSSSVKNLIKEERSFGFWSPRRCDVYVISYQPGYVQERLEVAAILWQHNISADIMYESGLSDAEQEHHVEVCCREGILFTVYPRPRTARQNQPAFKVKSILKGTEYEVSRQELVSFLHQQIAEQKRVDMSTSGTSIHSDSYVPQSTAPAKDVSNTSDVQLLLPGDTKKQRKQVKQIFLDRAYEKGMQIKSAVQGGIPTLAVDVPTSLFDAMAKGVSWVTDDDQWRTIIGNFAPSHSAYAWQVREAIAKRKADGQAFLLLFSVREERIHLMPLS</sequence>
<evidence type="ECO:0000313" key="16">
    <source>
        <dbReference type="EMBL" id="KZP22113.1"/>
    </source>
</evidence>
<dbReference type="SUPFAM" id="SSF56112">
    <property type="entry name" value="Protein kinase-like (PK-like)"/>
    <property type="match status" value="2"/>
</dbReference>